<organism evidence="1 2">
    <name type="scientific">Ruminococcus turbiniformis</name>
    <dbReference type="NCBI Taxonomy" id="2881258"/>
    <lineage>
        <taxon>Bacteria</taxon>
        <taxon>Bacillati</taxon>
        <taxon>Bacillota</taxon>
        <taxon>Clostridia</taxon>
        <taxon>Eubacteriales</taxon>
        <taxon>Oscillospiraceae</taxon>
        <taxon>Ruminococcus</taxon>
    </lineage>
</organism>
<dbReference type="RefSeq" id="WP_054353196.1">
    <property type="nucleotide sequence ID" value="NZ_JAJEQX010000022.1"/>
</dbReference>
<protein>
    <recommendedName>
        <fullName evidence="3">Transposase</fullName>
    </recommendedName>
</protein>
<comment type="caution">
    <text evidence="1">The sequence shown here is derived from an EMBL/GenBank/DDBJ whole genome shotgun (WGS) entry which is preliminary data.</text>
</comment>
<name>A0ABS8FZT3_9FIRM</name>
<accession>A0ABS8FZT3</accession>
<reference evidence="1 2" key="1">
    <citation type="submission" date="2021-10" db="EMBL/GenBank/DDBJ databases">
        <title>Anaerobic single-cell dispensing facilitates the cultivation of human gut bacteria.</title>
        <authorList>
            <person name="Afrizal A."/>
        </authorList>
    </citation>
    <scope>NUCLEOTIDE SEQUENCE [LARGE SCALE GENOMIC DNA]</scope>
    <source>
        <strain evidence="1 2">CLA-AA-H200</strain>
    </source>
</reference>
<proteinExistence type="predicted"/>
<evidence type="ECO:0000313" key="2">
    <source>
        <dbReference type="Proteomes" id="UP001198151"/>
    </source>
</evidence>
<evidence type="ECO:0000313" key="1">
    <source>
        <dbReference type="EMBL" id="MCC2255144.1"/>
    </source>
</evidence>
<gene>
    <name evidence="1" type="ORF">LKD70_12075</name>
</gene>
<dbReference type="EMBL" id="JAJEQX010000022">
    <property type="protein sequence ID" value="MCC2255144.1"/>
    <property type="molecule type" value="Genomic_DNA"/>
</dbReference>
<dbReference type="Proteomes" id="UP001198151">
    <property type="component" value="Unassembled WGS sequence"/>
</dbReference>
<sequence length="82" mass="10031">MFVVKCHRMPEMAVWHFFCFIGEEPDWKRMNGENKRFLCSSFFVAVYPEENVSAGFLCMYVACHNQLRLFMDNYFKERWKKQ</sequence>
<evidence type="ECO:0008006" key="3">
    <source>
        <dbReference type="Google" id="ProtNLM"/>
    </source>
</evidence>
<keyword evidence="2" id="KW-1185">Reference proteome</keyword>